<reference evidence="12 13" key="1">
    <citation type="submission" date="2024-11" db="EMBL/GenBank/DDBJ databases">
        <title>Adaptive evolution of stress response genes in parasites aligns with host niche diversity.</title>
        <authorList>
            <person name="Hahn C."/>
            <person name="Resl P."/>
        </authorList>
    </citation>
    <scope>NUCLEOTIDE SEQUENCE [LARGE SCALE GENOMIC DNA]</scope>
    <source>
        <strain evidence="12">EGGRZ-B1_66</strain>
        <tissue evidence="12">Body</tissue>
    </source>
</reference>
<evidence type="ECO:0000256" key="10">
    <source>
        <dbReference type="SAM" id="Phobius"/>
    </source>
</evidence>
<feature type="domain" description="Ion transport" evidence="11">
    <location>
        <begin position="3"/>
        <end position="176"/>
    </location>
</feature>
<keyword evidence="4" id="KW-0677">Repeat</keyword>
<keyword evidence="3 10" id="KW-0812">Transmembrane</keyword>
<dbReference type="Proteomes" id="UP001626550">
    <property type="component" value="Unassembled WGS sequence"/>
</dbReference>
<evidence type="ECO:0000256" key="8">
    <source>
        <dbReference type="ARBA" id="ARBA00023136"/>
    </source>
</evidence>
<keyword evidence="2" id="KW-0813">Transport</keyword>
<sequence>MENIMELFLYVSSILLVYDFDRCNGLRRDWQWQMGSATIFCAWINLILFLRKLGIFGVYTILFFRILERFLVYIWLFAVFILSFSIAFYALLRNQLAFSSLGEAFMKTSVMMIGELDFGTVFDNRFSEDIPLPIENQVPYVELTYLFWIVFLLVMCIILVNMMIAMAVDDMNEVQRDIEFRRLMMTSKFCLSMEGFLPEYLLRRSIKNEITWKRKKFLYGKLRPDPELLQRILSLDESSNPKKRDSKENEFIHIQEMLKEINSRLKLVTEK</sequence>
<keyword evidence="9" id="KW-0407">Ion channel</keyword>
<evidence type="ECO:0000256" key="2">
    <source>
        <dbReference type="ARBA" id="ARBA00022448"/>
    </source>
</evidence>
<evidence type="ECO:0000256" key="1">
    <source>
        <dbReference type="ARBA" id="ARBA00004141"/>
    </source>
</evidence>
<evidence type="ECO:0000313" key="12">
    <source>
        <dbReference type="EMBL" id="KAL3321286.1"/>
    </source>
</evidence>
<protein>
    <recommendedName>
        <fullName evidence="11">Ion transport domain-containing protein</fullName>
    </recommendedName>
</protein>
<evidence type="ECO:0000256" key="9">
    <source>
        <dbReference type="ARBA" id="ARBA00023303"/>
    </source>
</evidence>
<comment type="subcellular location">
    <subcellularLocation>
        <location evidence="1">Membrane</location>
        <topology evidence="1">Multi-pass membrane protein</topology>
    </subcellularLocation>
</comment>
<keyword evidence="8 10" id="KW-0472">Membrane</keyword>
<dbReference type="InterPro" id="IPR052076">
    <property type="entry name" value="TRP_cation_channel"/>
</dbReference>
<name>A0ABD2QP53_9PLAT</name>
<dbReference type="Pfam" id="PF00520">
    <property type="entry name" value="Ion_trans"/>
    <property type="match status" value="1"/>
</dbReference>
<dbReference type="GO" id="GO:0016020">
    <property type="term" value="C:membrane"/>
    <property type="evidence" value="ECO:0007669"/>
    <property type="project" value="UniProtKB-SubCell"/>
</dbReference>
<evidence type="ECO:0000256" key="5">
    <source>
        <dbReference type="ARBA" id="ARBA00022989"/>
    </source>
</evidence>
<organism evidence="12 13">
    <name type="scientific">Cichlidogyrus casuarinus</name>
    <dbReference type="NCBI Taxonomy" id="1844966"/>
    <lineage>
        <taxon>Eukaryota</taxon>
        <taxon>Metazoa</taxon>
        <taxon>Spiralia</taxon>
        <taxon>Lophotrochozoa</taxon>
        <taxon>Platyhelminthes</taxon>
        <taxon>Monogenea</taxon>
        <taxon>Monopisthocotylea</taxon>
        <taxon>Dactylogyridea</taxon>
        <taxon>Ancyrocephalidae</taxon>
        <taxon>Cichlidogyrus</taxon>
    </lineage>
</organism>
<comment type="caution">
    <text evidence="12">The sequence shown here is derived from an EMBL/GenBank/DDBJ whole genome shotgun (WGS) entry which is preliminary data.</text>
</comment>
<evidence type="ECO:0000256" key="6">
    <source>
        <dbReference type="ARBA" id="ARBA00023043"/>
    </source>
</evidence>
<gene>
    <name evidence="12" type="ORF">Ciccas_000042</name>
</gene>
<evidence type="ECO:0000256" key="3">
    <source>
        <dbReference type="ARBA" id="ARBA00022692"/>
    </source>
</evidence>
<proteinExistence type="predicted"/>
<accession>A0ABD2QP53</accession>
<feature type="transmembrane region" description="Helical" evidence="10">
    <location>
        <begin position="30"/>
        <end position="50"/>
    </location>
</feature>
<evidence type="ECO:0000313" key="13">
    <source>
        <dbReference type="Proteomes" id="UP001626550"/>
    </source>
</evidence>
<evidence type="ECO:0000256" key="7">
    <source>
        <dbReference type="ARBA" id="ARBA00023065"/>
    </source>
</evidence>
<evidence type="ECO:0000259" key="11">
    <source>
        <dbReference type="Pfam" id="PF00520"/>
    </source>
</evidence>
<keyword evidence="5 10" id="KW-1133">Transmembrane helix</keyword>
<dbReference type="InterPro" id="IPR005821">
    <property type="entry name" value="Ion_trans_dom"/>
</dbReference>
<feature type="transmembrane region" description="Helical" evidence="10">
    <location>
        <begin position="70"/>
        <end position="92"/>
    </location>
</feature>
<keyword evidence="13" id="KW-1185">Reference proteome</keyword>
<dbReference type="PANTHER" id="PTHR47143">
    <property type="entry name" value="TRANSIENT RECEPTOR POTENTIAL CATION CHANNEL PROTEIN PAINLESS"/>
    <property type="match status" value="1"/>
</dbReference>
<keyword evidence="7" id="KW-0406">Ion transport</keyword>
<evidence type="ECO:0000256" key="4">
    <source>
        <dbReference type="ARBA" id="ARBA00022737"/>
    </source>
</evidence>
<dbReference type="AlphaFoldDB" id="A0ABD2QP53"/>
<feature type="transmembrane region" description="Helical" evidence="10">
    <location>
        <begin position="145"/>
        <end position="168"/>
    </location>
</feature>
<dbReference type="PANTHER" id="PTHR47143:SF3">
    <property type="entry name" value="PWWP DOMAIN-CONTAINING PROTEIN"/>
    <property type="match status" value="1"/>
</dbReference>
<keyword evidence="6" id="KW-0040">ANK repeat</keyword>
<dbReference type="EMBL" id="JBJKFK010000002">
    <property type="protein sequence ID" value="KAL3321286.1"/>
    <property type="molecule type" value="Genomic_DNA"/>
</dbReference>
<dbReference type="GO" id="GO:0034220">
    <property type="term" value="P:monoatomic ion transmembrane transport"/>
    <property type="evidence" value="ECO:0007669"/>
    <property type="project" value="UniProtKB-KW"/>
</dbReference>